<evidence type="ECO:0000313" key="1">
    <source>
        <dbReference type="EMBL" id="TQD73362.1"/>
    </source>
</evidence>
<dbReference type="Proteomes" id="UP000315295">
    <property type="component" value="Unassembled WGS sequence"/>
</dbReference>
<sequence length="50" mass="5424">MAGFRRKTGSKAARFLTGKLEKFSRGIKIRLGGELDVEAVLAEVARQGGF</sequence>
<protein>
    <submittedName>
        <fullName evidence="1">Uncharacterized protein</fullName>
    </submittedName>
</protein>
<dbReference type="EMBL" id="VIEB01001298">
    <property type="protein sequence ID" value="TQD73362.1"/>
    <property type="molecule type" value="Genomic_DNA"/>
</dbReference>
<evidence type="ECO:0000313" key="2">
    <source>
        <dbReference type="Proteomes" id="UP000315295"/>
    </source>
</evidence>
<proteinExistence type="predicted"/>
<comment type="caution">
    <text evidence="1">The sequence shown here is derived from an EMBL/GenBank/DDBJ whole genome shotgun (WGS) entry which is preliminary data.</text>
</comment>
<organism evidence="1 2">
    <name type="scientific">Malus baccata</name>
    <name type="common">Siberian crab apple</name>
    <name type="synonym">Pyrus baccata</name>
    <dbReference type="NCBI Taxonomy" id="106549"/>
    <lineage>
        <taxon>Eukaryota</taxon>
        <taxon>Viridiplantae</taxon>
        <taxon>Streptophyta</taxon>
        <taxon>Embryophyta</taxon>
        <taxon>Tracheophyta</taxon>
        <taxon>Spermatophyta</taxon>
        <taxon>Magnoliopsida</taxon>
        <taxon>eudicotyledons</taxon>
        <taxon>Gunneridae</taxon>
        <taxon>Pentapetalae</taxon>
        <taxon>rosids</taxon>
        <taxon>fabids</taxon>
        <taxon>Rosales</taxon>
        <taxon>Rosaceae</taxon>
        <taxon>Amygdaloideae</taxon>
        <taxon>Maleae</taxon>
        <taxon>Malus</taxon>
    </lineage>
</organism>
<accession>A0A540KH73</accession>
<gene>
    <name evidence="1" type="ORF">C1H46_041108</name>
</gene>
<keyword evidence="2" id="KW-1185">Reference proteome</keyword>
<dbReference type="AlphaFoldDB" id="A0A540KH73"/>
<reference evidence="1 2" key="1">
    <citation type="journal article" date="2019" name="G3 (Bethesda)">
        <title>Sequencing of a Wild Apple (Malus baccata) Genome Unravels the Differences Between Cultivated and Wild Apple Species Regarding Disease Resistance and Cold Tolerance.</title>
        <authorList>
            <person name="Chen X."/>
        </authorList>
    </citation>
    <scope>NUCLEOTIDE SEQUENCE [LARGE SCALE GENOMIC DNA]</scope>
    <source>
        <strain evidence="2">cv. Shandingzi</strain>
        <tissue evidence="1">Leaves</tissue>
    </source>
</reference>
<name>A0A540KH73_MALBA</name>